<dbReference type="InterPro" id="IPR004839">
    <property type="entry name" value="Aminotransferase_I/II_large"/>
</dbReference>
<feature type="non-terminal residue" evidence="6">
    <location>
        <position position="75"/>
    </location>
</feature>
<dbReference type="EMBL" id="JAWJAY010001742">
    <property type="protein sequence ID" value="MDV2888618.1"/>
    <property type="molecule type" value="Genomic_DNA"/>
</dbReference>
<dbReference type="GO" id="GO:1901605">
    <property type="term" value="P:alpha-amino acid metabolic process"/>
    <property type="evidence" value="ECO:0007669"/>
    <property type="project" value="TreeGrafter"/>
</dbReference>
<evidence type="ECO:0000256" key="3">
    <source>
        <dbReference type="ARBA" id="ARBA00022679"/>
    </source>
</evidence>
<evidence type="ECO:0000259" key="5">
    <source>
        <dbReference type="Pfam" id="PF00155"/>
    </source>
</evidence>
<dbReference type="Pfam" id="PF00155">
    <property type="entry name" value="Aminotran_1_2"/>
    <property type="match status" value="1"/>
</dbReference>
<dbReference type="GO" id="GO:0008483">
    <property type="term" value="F:transaminase activity"/>
    <property type="evidence" value="ECO:0007669"/>
    <property type="project" value="UniProtKB-KW"/>
</dbReference>
<comment type="caution">
    <text evidence="6">The sequence shown here is derived from an EMBL/GenBank/DDBJ whole genome shotgun (WGS) entry which is preliminary data.</text>
</comment>
<keyword evidence="4" id="KW-0663">Pyridoxal phosphate</keyword>
<feature type="domain" description="Aminotransferase class I/classII large" evidence="5">
    <location>
        <begin position="2"/>
        <end position="71"/>
    </location>
</feature>
<dbReference type="InterPro" id="IPR015424">
    <property type="entry name" value="PyrdxlP-dep_Trfase"/>
</dbReference>
<protein>
    <submittedName>
        <fullName evidence="6">Aminotransferase class I/II-fold pyridoxal phosphate-dependent enzyme</fullName>
    </submittedName>
</protein>
<keyword evidence="2 6" id="KW-0032">Aminotransferase</keyword>
<gene>
    <name evidence="6" type="ORF">RYX45_26000</name>
</gene>
<dbReference type="InterPro" id="IPR050859">
    <property type="entry name" value="Class-I_PLP-dep_aminotransf"/>
</dbReference>
<comment type="cofactor">
    <cofactor evidence="1">
        <name>pyridoxal 5'-phosphate</name>
        <dbReference type="ChEBI" id="CHEBI:597326"/>
    </cofactor>
</comment>
<proteinExistence type="predicted"/>
<evidence type="ECO:0000313" key="6">
    <source>
        <dbReference type="EMBL" id="MDV2888618.1"/>
    </source>
</evidence>
<reference evidence="6" key="1">
    <citation type="submission" date="2023-10" db="EMBL/GenBank/DDBJ databases">
        <title>Screening of Alkalihalophilus pseudofirmusBZ-TG-HK211 and Its Alleviation of Salt Stress on Rapeseed Growth.</title>
        <authorList>
            <person name="Zhao B."/>
            <person name="Guo T."/>
        </authorList>
    </citation>
    <scope>NUCLEOTIDE SEQUENCE</scope>
    <source>
        <strain evidence="6">BZ-TG-HK211</strain>
    </source>
</reference>
<evidence type="ECO:0000256" key="1">
    <source>
        <dbReference type="ARBA" id="ARBA00001933"/>
    </source>
</evidence>
<dbReference type="InterPro" id="IPR015421">
    <property type="entry name" value="PyrdxlP-dep_Trfase_major"/>
</dbReference>
<evidence type="ECO:0000256" key="4">
    <source>
        <dbReference type="ARBA" id="ARBA00022898"/>
    </source>
</evidence>
<dbReference type="AlphaFoldDB" id="A0AAJ2NUP6"/>
<dbReference type="GO" id="GO:0030170">
    <property type="term" value="F:pyridoxal phosphate binding"/>
    <property type="evidence" value="ECO:0007669"/>
    <property type="project" value="InterPro"/>
</dbReference>
<accession>A0AAJ2NUP6</accession>
<sequence>SHEYHVLVLEDDPYGDIQFHQDEVYQPSASFDDEQTHVIYTSTFSKSVVPALRTGWATGPAEILQMMVQAKQMND</sequence>
<dbReference type="RefSeq" id="WP_323468468.1">
    <property type="nucleotide sequence ID" value="NZ_JAWJAY010001742.1"/>
</dbReference>
<evidence type="ECO:0000256" key="2">
    <source>
        <dbReference type="ARBA" id="ARBA00022576"/>
    </source>
</evidence>
<dbReference type="SUPFAM" id="SSF53383">
    <property type="entry name" value="PLP-dependent transferases"/>
    <property type="match status" value="1"/>
</dbReference>
<dbReference type="Gene3D" id="3.40.640.10">
    <property type="entry name" value="Type I PLP-dependent aspartate aminotransferase-like (Major domain)"/>
    <property type="match status" value="1"/>
</dbReference>
<evidence type="ECO:0000313" key="7">
    <source>
        <dbReference type="Proteomes" id="UP001285636"/>
    </source>
</evidence>
<keyword evidence="3" id="KW-0808">Transferase</keyword>
<dbReference type="PANTHER" id="PTHR42790:SF19">
    <property type="entry name" value="KYNURENINE_ALPHA-AMINOADIPATE AMINOTRANSFERASE, MITOCHONDRIAL"/>
    <property type="match status" value="1"/>
</dbReference>
<dbReference type="PANTHER" id="PTHR42790">
    <property type="entry name" value="AMINOTRANSFERASE"/>
    <property type="match status" value="1"/>
</dbReference>
<feature type="non-terminal residue" evidence="6">
    <location>
        <position position="1"/>
    </location>
</feature>
<name>A0AAJ2NUP6_ALKPS</name>
<dbReference type="Proteomes" id="UP001285636">
    <property type="component" value="Unassembled WGS sequence"/>
</dbReference>
<organism evidence="6 7">
    <name type="scientific">Alkalihalophilus pseudofirmus</name>
    <name type="common">Bacillus pseudofirmus</name>
    <dbReference type="NCBI Taxonomy" id="79885"/>
    <lineage>
        <taxon>Bacteria</taxon>
        <taxon>Bacillati</taxon>
        <taxon>Bacillota</taxon>
        <taxon>Bacilli</taxon>
        <taxon>Bacillales</taxon>
        <taxon>Bacillaceae</taxon>
        <taxon>Alkalihalophilus</taxon>
    </lineage>
</organism>